<name>A0AC34FU92_9BILA</name>
<sequence length="151" mass="17232">MFAINDANLDQYPQNLALKSTATKHRDAIHCVTFHPEKRCLLTGADYKRIIAWDSDTLQPIHKYKGHKGVISEICVIPGTDYVASASTDNTVKIWCLKTHKLIKTFQNHTASARFIRLVPYLNGNIRYLCSGGDDGKICFYRWNIQAKKFE</sequence>
<dbReference type="WBParaSite" id="ES5_v2.g21022.t1">
    <property type="protein sequence ID" value="ES5_v2.g21022.t1"/>
    <property type="gene ID" value="ES5_v2.g21022"/>
</dbReference>
<accession>A0AC34FU92</accession>
<proteinExistence type="predicted"/>
<organism evidence="1 2">
    <name type="scientific">Panagrolaimus sp. ES5</name>
    <dbReference type="NCBI Taxonomy" id="591445"/>
    <lineage>
        <taxon>Eukaryota</taxon>
        <taxon>Metazoa</taxon>
        <taxon>Ecdysozoa</taxon>
        <taxon>Nematoda</taxon>
        <taxon>Chromadorea</taxon>
        <taxon>Rhabditida</taxon>
        <taxon>Tylenchina</taxon>
        <taxon>Panagrolaimomorpha</taxon>
        <taxon>Panagrolaimoidea</taxon>
        <taxon>Panagrolaimidae</taxon>
        <taxon>Panagrolaimus</taxon>
    </lineage>
</organism>
<protein>
    <submittedName>
        <fullName evidence="2">Uncharacterized protein</fullName>
    </submittedName>
</protein>
<dbReference type="Proteomes" id="UP000887579">
    <property type="component" value="Unplaced"/>
</dbReference>
<reference evidence="2" key="1">
    <citation type="submission" date="2022-11" db="UniProtKB">
        <authorList>
            <consortium name="WormBaseParasite"/>
        </authorList>
    </citation>
    <scope>IDENTIFICATION</scope>
</reference>
<evidence type="ECO:0000313" key="1">
    <source>
        <dbReference type="Proteomes" id="UP000887579"/>
    </source>
</evidence>
<evidence type="ECO:0000313" key="2">
    <source>
        <dbReference type="WBParaSite" id="ES5_v2.g21022.t1"/>
    </source>
</evidence>